<dbReference type="Proteomes" id="UP000594468">
    <property type="component" value="Chromosome"/>
</dbReference>
<dbReference type="GO" id="GO:0007165">
    <property type="term" value="P:signal transduction"/>
    <property type="evidence" value="ECO:0007669"/>
    <property type="project" value="InterPro"/>
</dbReference>
<dbReference type="InterPro" id="IPR042095">
    <property type="entry name" value="SUMF_sf"/>
</dbReference>
<name>A0A7S8IGW1_9CHLR</name>
<keyword evidence="4" id="KW-1185">Reference proteome</keyword>
<sequence length="548" mass="62896">MGHIFISYSKKNSDYAFALAVFLQDKGFNIWIDRIGIEYGVDWWDAIVDGLNNCSAFIVVMTPESRQSSWVKREVFLALQKLDHKKAIFPLLLDGDNWELFVTTQFADVRDGSLPDGNFLKRVAQHVTPKGKGVNQSSLTPEKQAVQPSTSSVPRFDMVQAIADFGRAFRAQKWSEAINILGRIRASGEDPRPFNPDDFEQKVQAAIAEEQHQREQAEHETECQRLYGRVQTMAEYADATTMWAELQTVWQICPDYDPDDIAARVRPQHADSLLHEGDRVRAENRPPQRARAIATADAVRAIIGDPFEWCDVTVGEFIYGTGETQQRLTLPAFAIAKYPITYNQFQVFVNEQEGLNDRRWWEGLAGLSPIQPPQQKWQISDHPRENVRWYDAIAFCRWLSWRLGGPYDLEQVGEWPVRLPTEYEWEKAARGTEGRVYPYGNTFYSDKSNTFRWHRIFSNSTTPVTRYPQGASPYGVLDMSGNVSEWCLTAYDYPVVKAEDENMSSDSSRVIRGGSWFRGPDHARAVVRYYKLSPDFKNEEIGFRVMRP</sequence>
<evidence type="ECO:0000259" key="2">
    <source>
        <dbReference type="PROSITE" id="PS50104"/>
    </source>
</evidence>
<evidence type="ECO:0000313" key="4">
    <source>
        <dbReference type="Proteomes" id="UP000594468"/>
    </source>
</evidence>
<gene>
    <name evidence="3" type="ORF">G4Y79_09230</name>
</gene>
<feature type="domain" description="TIR" evidence="2">
    <location>
        <begin position="1"/>
        <end position="127"/>
    </location>
</feature>
<dbReference type="Pfam" id="PF13676">
    <property type="entry name" value="TIR_2"/>
    <property type="match status" value="1"/>
</dbReference>
<dbReference type="SMART" id="SM00255">
    <property type="entry name" value="TIR"/>
    <property type="match status" value="1"/>
</dbReference>
<dbReference type="PROSITE" id="PS50104">
    <property type="entry name" value="TIR"/>
    <property type="match status" value="1"/>
</dbReference>
<feature type="region of interest" description="Disordered" evidence="1">
    <location>
        <begin position="130"/>
        <end position="151"/>
    </location>
</feature>
<dbReference type="InterPro" id="IPR016187">
    <property type="entry name" value="CTDL_fold"/>
</dbReference>
<dbReference type="InterPro" id="IPR035897">
    <property type="entry name" value="Toll_tir_struct_dom_sf"/>
</dbReference>
<proteinExistence type="predicted"/>
<reference evidence="3 4" key="1">
    <citation type="submission" date="2020-02" db="EMBL/GenBank/DDBJ databases">
        <authorList>
            <person name="Zheng R.K."/>
            <person name="Sun C.M."/>
        </authorList>
    </citation>
    <scope>NUCLEOTIDE SEQUENCE [LARGE SCALE GENOMIC DNA]</scope>
    <source>
        <strain evidence="4">rifampicinis</strain>
    </source>
</reference>
<feature type="compositionally biased region" description="Polar residues" evidence="1">
    <location>
        <begin position="134"/>
        <end position="151"/>
    </location>
</feature>
<organism evidence="3 4">
    <name type="scientific">Phototrophicus methaneseepsis</name>
    <dbReference type="NCBI Taxonomy" id="2710758"/>
    <lineage>
        <taxon>Bacteria</taxon>
        <taxon>Bacillati</taxon>
        <taxon>Chloroflexota</taxon>
        <taxon>Candidatus Thermofontia</taxon>
        <taxon>Phototrophicales</taxon>
        <taxon>Phototrophicaceae</taxon>
        <taxon>Phototrophicus</taxon>
    </lineage>
</organism>
<protein>
    <submittedName>
        <fullName evidence="3">SUMF1/EgtB/PvdO family nonheme iron enzyme</fullName>
    </submittedName>
</protein>
<dbReference type="Pfam" id="PF03781">
    <property type="entry name" value="FGE-sulfatase"/>
    <property type="match status" value="1"/>
</dbReference>
<dbReference type="Gene3D" id="3.40.50.10140">
    <property type="entry name" value="Toll/interleukin-1 receptor homology (TIR) domain"/>
    <property type="match status" value="1"/>
</dbReference>
<dbReference type="GO" id="GO:0120147">
    <property type="term" value="F:formylglycine-generating oxidase activity"/>
    <property type="evidence" value="ECO:0007669"/>
    <property type="project" value="TreeGrafter"/>
</dbReference>
<dbReference type="EMBL" id="CP062983">
    <property type="protein sequence ID" value="QPC84538.1"/>
    <property type="molecule type" value="Genomic_DNA"/>
</dbReference>
<evidence type="ECO:0000313" key="3">
    <source>
        <dbReference type="EMBL" id="QPC84538.1"/>
    </source>
</evidence>
<dbReference type="InterPro" id="IPR000157">
    <property type="entry name" value="TIR_dom"/>
</dbReference>
<dbReference type="SUPFAM" id="SSF52200">
    <property type="entry name" value="Toll/Interleukin receptor TIR domain"/>
    <property type="match status" value="1"/>
</dbReference>
<accession>A0A7S8IGW1</accession>
<dbReference type="KEGG" id="pmet:G4Y79_09230"/>
<evidence type="ECO:0000256" key="1">
    <source>
        <dbReference type="SAM" id="MobiDB-lite"/>
    </source>
</evidence>
<dbReference type="Gene3D" id="3.90.1580.10">
    <property type="entry name" value="paralog of FGE (formylglycine-generating enzyme)"/>
    <property type="match status" value="1"/>
</dbReference>
<dbReference type="PANTHER" id="PTHR23150">
    <property type="entry name" value="SULFATASE MODIFYING FACTOR 1, 2"/>
    <property type="match status" value="1"/>
</dbReference>
<dbReference type="PANTHER" id="PTHR23150:SF19">
    <property type="entry name" value="FORMYLGLYCINE-GENERATING ENZYME"/>
    <property type="match status" value="1"/>
</dbReference>
<dbReference type="AlphaFoldDB" id="A0A7S8IGW1"/>
<dbReference type="InterPro" id="IPR051043">
    <property type="entry name" value="Sulfatase_Mod_Factor_Kinase"/>
</dbReference>
<dbReference type="InterPro" id="IPR005532">
    <property type="entry name" value="SUMF_dom"/>
</dbReference>
<dbReference type="RefSeq" id="WP_195172601.1">
    <property type="nucleotide sequence ID" value="NZ_CP062983.1"/>
</dbReference>
<dbReference type="SUPFAM" id="SSF56436">
    <property type="entry name" value="C-type lectin-like"/>
    <property type="match status" value="1"/>
</dbReference>